<evidence type="ECO:0000313" key="2">
    <source>
        <dbReference type="Proteomes" id="UP001565447"/>
    </source>
</evidence>
<proteinExistence type="predicted"/>
<evidence type="ECO:0000313" key="1">
    <source>
        <dbReference type="EMBL" id="MEY9814087.1"/>
    </source>
</evidence>
<protein>
    <submittedName>
        <fullName evidence="1">Uncharacterized protein</fullName>
    </submittedName>
</protein>
<accession>A0ACC6URD8</accession>
<dbReference type="EMBL" id="JBGCBD010000002">
    <property type="protein sequence ID" value="MEY9814087.1"/>
    <property type="molecule type" value="Genomic_DNA"/>
</dbReference>
<dbReference type="Proteomes" id="UP001565447">
    <property type="component" value="Unassembled WGS sequence"/>
</dbReference>
<keyword evidence="2" id="KW-1185">Reference proteome</keyword>
<name>A0ACC6URD8_STRAO</name>
<gene>
    <name evidence="1" type="ORF">RKD21_004344</name>
</gene>
<organism evidence="1 2">
    <name type="scientific">Streptomyces albogriseolus</name>
    <dbReference type="NCBI Taxonomy" id="1887"/>
    <lineage>
        <taxon>Bacteria</taxon>
        <taxon>Bacillati</taxon>
        <taxon>Actinomycetota</taxon>
        <taxon>Actinomycetes</taxon>
        <taxon>Kitasatosporales</taxon>
        <taxon>Streptomycetaceae</taxon>
        <taxon>Streptomyces</taxon>
        <taxon>Streptomyces albogriseolus group</taxon>
    </lineage>
</organism>
<comment type="caution">
    <text evidence="1">The sequence shown here is derived from an EMBL/GenBank/DDBJ whole genome shotgun (WGS) entry which is preliminary data.</text>
</comment>
<reference evidence="1" key="1">
    <citation type="submission" date="2024-07" db="EMBL/GenBank/DDBJ databases">
        <title>Genome sequencing of plant associated microbes to promote plant fitness in Sorghum bicolor and Oryza sativa.</title>
        <authorList>
            <person name="Coleman-Derr D."/>
        </authorList>
    </citation>
    <scope>NUCLEOTIDE SEQUENCE</scope>
    <source>
        <strain evidence="1">SAI-173</strain>
    </source>
</reference>
<sequence>MADGDDFYSRDRPENPYLEEDRPRGGGPEDPQGSGTWPVWLIVLAVLALFVIITVLLG</sequence>